<keyword evidence="2" id="KW-1185">Reference proteome</keyword>
<sequence>MQFGVPPAPIRVWRVLPMPISAEQWVCGVRTVEAALLKAAASGLGPSFGFQVNQGGASLCMKPQPRATTP</sequence>
<reference evidence="2" key="1">
    <citation type="journal article" date="2019" name="Int. J. Syst. Evol. Microbiol.">
        <title>The Global Catalogue of Microorganisms (GCM) 10K type strain sequencing project: providing services to taxonomists for standard genome sequencing and annotation.</title>
        <authorList>
            <consortium name="The Broad Institute Genomics Platform"/>
            <consortium name="The Broad Institute Genome Sequencing Center for Infectious Disease"/>
            <person name="Wu L."/>
            <person name="Ma J."/>
        </authorList>
    </citation>
    <scope>NUCLEOTIDE SEQUENCE [LARGE SCALE GENOMIC DNA]</scope>
    <source>
        <strain evidence="2">XZYJT-10</strain>
    </source>
</reference>
<evidence type="ECO:0000313" key="1">
    <source>
        <dbReference type="EMBL" id="MFC7278956.1"/>
    </source>
</evidence>
<evidence type="ECO:0000313" key="2">
    <source>
        <dbReference type="Proteomes" id="UP001596548"/>
    </source>
</evidence>
<dbReference type="Proteomes" id="UP001596548">
    <property type="component" value="Unassembled WGS sequence"/>
</dbReference>
<organism evidence="1 2">
    <name type="scientific">Paractinoplanes rhizophilus</name>
    <dbReference type="NCBI Taxonomy" id="1416877"/>
    <lineage>
        <taxon>Bacteria</taxon>
        <taxon>Bacillati</taxon>
        <taxon>Actinomycetota</taxon>
        <taxon>Actinomycetes</taxon>
        <taxon>Micromonosporales</taxon>
        <taxon>Micromonosporaceae</taxon>
        <taxon>Paractinoplanes</taxon>
    </lineage>
</organism>
<accession>A0ABW2I259</accession>
<gene>
    <name evidence="1" type="ORF">ACFQS1_33750</name>
</gene>
<dbReference type="RefSeq" id="WP_378976070.1">
    <property type="nucleotide sequence ID" value="NZ_JBHTBJ010000041.1"/>
</dbReference>
<comment type="caution">
    <text evidence="1">The sequence shown here is derived from an EMBL/GenBank/DDBJ whole genome shotgun (WGS) entry which is preliminary data.</text>
</comment>
<proteinExistence type="predicted"/>
<protein>
    <submittedName>
        <fullName evidence="1">Uncharacterized protein</fullName>
    </submittedName>
</protein>
<name>A0ABW2I259_9ACTN</name>
<dbReference type="EMBL" id="JBHTBJ010000041">
    <property type="protein sequence ID" value="MFC7278956.1"/>
    <property type="molecule type" value="Genomic_DNA"/>
</dbReference>